<evidence type="ECO:0000313" key="3">
    <source>
        <dbReference type="Proteomes" id="UP000828390"/>
    </source>
</evidence>
<evidence type="ECO:0000313" key="2">
    <source>
        <dbReference type="EMBL" id="KAH3867274.1"/>
    </source>
</evidence>
<keyword evidence="1" id="KW-1133">Transmembrane helix</keyword>
<comment type="caution">
    <text evidence="2">The sequence shown here is derived from an EMBL/GenBank/DDBJ whole genome shotgun (WGS) entry which is preliminary data.</text>
</comment>
<reference evidence="2" key="2">
    <citation type="submission" date="2020-11" db="EMBL/GenBank/DDBJ databases">
        <authorList>
            <person name="McCartney M.A."/>
            <person name="Auch B."/>
            <person name="Kono T."/>
            <person name="Mallez S."/>
            <person name="Becker A."/>
            <person name="Gohl D.M."/>
            <person name="Silverstein K.A.T."/>
            <person name="Koren S."/>
            <person name="Bechman K.B."/>
            <person name="Herman A."/>
            <person name="Abrahante J.E."/>
            <person name="Garbe J."/>
        </authorList>
    </citation>
    <scope>NUCLEOTIDE SEQUENCE</scope>
    <source>
        <strain evidence="2">Duluth1</strain>
        <tissue evidence="2">Whole animal</tissue>
    </source>
</reference>
<feature type="transmembrane region" description="Helical" evidence="1">
    <location>
        <begin position="12"/>
        <end position="34"/>
    </location>
</feature>
<keyword evidence="3" id="KW-1185">Reference proteome</keyword>
<protein>
    <submittedName>
        <fullName evidence="2">Uncharacterized protein</fullName>
    </submittedName>
</protein>
<sequence>MATQRVTEAVCATTCTIGLGLVFEAGGGVIGGIIGSAVPVIGTVVGGAIGAFFGSILGGIIGSIFGRACGSLLGPQVAKITTKFVRDDVPVKKVVKQ</sequence>
<feature type="transmembrane region" description="Helical" evidence="1">
    <location>
        <begin position="40"/>
        <end position="65"/>
    </location>
</feature>
<evidence type="ECO:0000256" key="1">
    <source>
        <dbReference type="SAM" id="Phobius"/>
    </source>
</evidence>
<dbReference type="EMBL" id="JAIWYP010000002">
    <property type="protein sequence ID" value="KAH3867274.1"/>
    <property type="molecule type" value="Genomic_DNA"/>
</dbReference>
<dbReference type="AlphaFoldDB" id="A0A9D4M0B6"/>
<dbReference type="Proteomes" id="UP000828390">
    <property type="component" value="Unassembled WGS sequence"/>
</dbReference>
<accession>A0A9D4M0B6</accession>
<name>A0A9D4M0B6_DREPO</name>
<keyword evidence="1" id="KW-0472">Membrane</keyword>
<organism evidence="2 3">
    <name type="scientific">Dreissena polymorpha</name>
    <name type="common">Zebra mussel</name>
    <name type="synonym">Mytilus polymorpha</name>
    <dbReference type="NCBI Taxonomy" id="45954"/>
    <lineage>
        <taxon>Eukaryota</taxon>
        <taxon>Metazoa</taxon>
        <taxon>Spiralia</taxon>
        <taxon>Lophotrochozoa</taxon>
        <taxon>Mollusca</taxon>
        <taxon>Bivalvia</taxon>
        <taxon>Autobranchia</taxon>
        <taxon>Heteroconchia</taxon>
        <taxon>Euheterodonta</taxon>
        <taxon>Imparidentia</taxon>
        <taxon>Neoheterodontei</taxon>
        <taxon>Myida</taxon>
        <taxon>Dreissenoidea</taxon>
        <taxon>Dreissenidae</taxon>
        <taxon>Dreissena</taxon>
    </lineage>
</organism>
<reference evidence="2" key="1">
    <citation type="journal article" date="2019" name="bioRxiv">
        <title>The Genome of the Zebra Mussel, Dreissena polymorpha: A Resource for Invasive Species Research.</title>
        <authorList>
            <person name="McCartney M.A."/>
            <person name="Auch B."/>
            <person name="Kono T."/>
            <person name="Mallez S."/>
            <person name="Zhang Y."/>
            <person name="Obille A."/>
            <person name="Becker A."/>
            <person name="Abrahante J.E."/>
            <person name="Garbe J."/>
            <person name="Badalamenti J.P."/>
            <person name="Herman A."/>
            <person name="Mangelson H."/>
            <person name="Liachko I."/>
            <person name="Sullivan S."/>
            <person name="Sone E.D."/>
            <person name="Koren S."/>
            <person name="Silverstein K.A.T."/>
            <person name="Beckman K.B."/>
            <person name="Gohl D.M."/>
        </authorList>
    </citation>
    <scope>NUCLEOTIDE SEQUENCE</scope>
    <source>
        <strain evidence="2">Duluth1</strain>
        <tissue evidence="2">Whole animal</tissue>
    </source>
</reference>
<gene>
    <name evidence="2" type="ORF">DPMN_030400</name>
</gene>
<keyword evidence="1" id="KW-0812">Transmembrane</keyword>
<proteinExistence type="predicted"/>